<dbReference type="GO" id="GO:0007411">
    <property type="term" value="P:axon guidance"/>
    <property type="evidence" value="ECO:0007669"/>
    <property type="project" value="TreeGrafter"/>
</dbReference>
<dbReference type="InterPro" id="IPR003599">
    <property type="entry name" value="Ig_sub"/>
</dbReference>
<protein>
    <recommendedName>
        <fullName evidence="2">Ig-like domain-containing protein</fullName>
    </recommendedName>
</protein>
<dbReference type="FunFam" id="2.60.40.10:FF:000053">
    <property type="entry name" value="Roundabout guidance receptor 1"/>
    <property type="match status" value="1"/>
</dbReference>
<feature type="domain" description="Ig-like" evidence="2">
    <location>
        <begin position="340"/>
        <end position="413"/>
    </location>
</feature>
<dbReference type="InterPro" id="IPR003598">
    <property type="entry name" value="Ig_sub2"/>
</dbReference>
<dbReference type="Gene3D" id="2.60.40.10">
    <property type="entry name" value="Immunoglobulins"/>
    <property type="match status" value="4"/>
</dbReference>
<dbReference type="GO" id="GO:0098632">
    <property type="term" value="F:cell-cell adhesion mediator activity"/>
    <property type="evidence" value="ECO:0007669"/>
    <property type="project" value="TreeGrafter"/>
</dbReference>
<feature type="domain" description="Ig-like" evidence="2">
    <location>
        <begin position="26"/>
        <end position="109"/>
    </location>
</feature>
<dbReference type="SMART" id="SM00408">
    <property type="entry name" value="IGc2"/>
    <property type="match status" value="3"/>
</dbReference>
<dbReference type="InterPro" id="IPR007110">
    <property type="entry name" value="Ig-like_dom"/>
</dbReference>
<dbReference type="InterPro" id="IPR013783">
    <property type="entry name" value="Ig-like_fold"/>
</dbReference>
<dbReference type="InterPro" id="IPR013098">
    <property type="entry name" value="Ig_I-set"/>
</dbReference>
<keyword evidence="1" id="KW-0393">Immunoglobulin domain</keyword>
<dbReference type="Proteomes" id="UP000694401">
    <property type="component" value="Unassembled WGS sequence"/>
</dbReference>
<dbReference type="GO" id="GO:0030424">
    <property type="term" value="C:axon"/>
    <property type="evidence" value="ECO:0007669"/>
    <property type="project" value="TreeGrafter"/>
</dbReference>
<dbReference type="Ensembl" id="ENSZLMT00000018068.1">
    <property type="protein sequence ID" value="ENSZLMP00000017573.1"/>
    <property type="gene ID" value="ENSZLMG00000012199.1"/>
</dbReference>
<dbReference type="SMART" id="SM00409">
    <property type="entry name" value="IG"/>
    <property type="match status" value="3"/>
</dbReference>
<feature type="domain" description="Ig-like" evidence="2">
    <location>
        <begin position="224"/>
        <end position="308"/>
    </location>
</feature>
<organism evidence="3 4">
    <name type="scientific">Zosterops lateralis melanops</name>
    <dbReference type="NCBI Taxonomy" id="1220523"/>
    <lineage>
        <taxon>Eukaryota</taxon>
        <taxon>Metazoa</taxon>
        <taxon>Chordata</taxon>
        <taxon>Craniata</taxon>
        <taxon>Vertebrata</taxon>
        <taxon>Euteleostomi</taxon>
        <taxon>Archelosauria</taxon>
        <taxon>Archosauria</taxon>
        <taxon>Dinosauria</taxon>
        <taxon>Saurischia</taxon>
        <taxon>Theropoda</taxon>
        <taxon>Coelurosauria</taxon>
        <taxon>Aves</taxon>
        <taxon>Neognathae</taxon>
        <taxon>Neoaves</taxon>
        <taxon>Telluraves</taxon>
        <taxon>Australaves</taxon>
        <taxon>Passeriformes</taxon>
        <taxon>Sylvioidea</taxon>
        <taxon>Zosteropidae</taxon>
        <taxon>Zosterops</taxon>
    </lineage>
</organism>
<dbReference type="PANTHER" id="PTHR10075">
    <property type="entry name" value="BASIGIN RELATED"/>
    <property type="match status" value="1"/>
</dbReference>
<evidence type="ECO:0000313" key="4">
    <source>
        <dbReference type="Proteomes" id="UP000694401"/>
    </source>
</evidence>
<dbReference type="AlphaFoldDB" id="A0A8D2PQ64"/>
<dbReference type="GO" id="GO:0070593">
    <property type="term" value="P:dendrite self-avoidance"/>
    <property type="evidence" value="ECO:0007669"/>
    <property type="project" value="TreeGrafter"/>
</dbReference>
<evidence type="ECO:0000256" key="1">
    <source>
        <dbReference type="ARBA" id="ARBA00023319"/>
    </source>
</evidence>
<evidence type="ECO:0000313" key="3">
    <source>
        <dbReference type="Ensembl" id="ENSZLMP00000017573.1"/>
    </source>
</evidence>
<dbReference type="PANTHER" id="PTHR10075:SF37">
    <property type="entry name" value="ROUNDABOUT HOMOLOG 3"/>
    <property type="match status" value="1"/>
</dbReference>
<evidence type="ECO:0000259" key="2">
    <source>
        <dbReference type="PROSITE" id="PS50835"/>
    </source>
</evidence>
<proteinExistence type="predicted"/>
<dbReference type="GO" id="GO:0007156">
    <property type="term" value="P:homophilic cell adhesion via plasma membrane adhesion molecules"/>
    <property type="evidence" value="ECO:0007669"/>
    <property type="project" value="TreeGrafter"/>
</dbReference>
<name>A0A8D2PQ64_ZOSLA</name>
<dbReference type="Pfam" id="PF07679">
    <property type="entry name" value="I-set"/>
    <property type="match status" value="2"/>
</dbReference>
<dbReference type="PROSITE" id="PS50835">
    <property type="entry name" value="IG_LIKE"/>
    <property type="match status" value="4"/>
</dbReference>
<dbReference type="GO" id="GO:0005886">
    <property type="term" value="C:plasma membrane"/>
    <property type="evidence" value="ECO:0007669"/>
    <property type="project" value="TreeGrafter"/>
</dbReference>
<sequence>MHTCMHAQVCNAHCAGSNTHLEDTAPRIVEHPTDVLVSKGEPATLSCKAEGRPPPVVEWYKDGERVETDREDPRSHRTLLPGGSLFFLRILHGRRGKPDEGVYVCVARNYLGESKHYVCWSNASLEVAVLRDDFRQPPGDVVVAAGEPAVLECVPPRGHPEPSVSWKKNGVRVSDRDERLTIRGGKLMVASTHKSDAGVYVCVATNVVGERDSEPAELVVFERPAFGKRPQNQVVLVEGTAEFACEAVGDPQPAARWRKEEGEMPLGRWEVLPDNTLRISRLQVEDEGTYTCVADNSVGRSEASGTLTVHGKGGAWGAPLGAGGVPRQALVSPHTAAVPPQLVTGPHDQAVTPGQSVTFQCQSKGNPPPAVFWQKEGSQVCLLPSSLTPHPITAPSSFQSSFHFHSSWSQLSS</sequence>
<accession>A0A8D2PQ64</accession>
<dbReference type="Pfam" id="PF13927">
    <property type="entry name" value="Ig_3"/>
    <property type="match status" value="2"/>
</dbReference>
<dbReference type="FunFam" id="2.60.40.10:FF:000026">
    <property type="entry name" value="roundabout homolog 2 isoform X1"/>
    <property type="match status" value="1"/>
</dbReference>
<feature type="domain" description="Ig-like" evidence="2">
    <location>
        <begin position="132"/>
        <end position="219"/>
    </location>
</feature>
<dbReference type="InterPro" id="IPR036179">
    <property type="entry name" value="Ig-like_dom_sf"/>
</dbReference>
<dbReference type="FunFam" id="2.60.40.10:FF:000043">
    <property type="entry name" value="roundabout homolog 2 isoform X2"/>
    <property type="match status" value="1"/>
</dbReference>
<reference evidence="3" key="2">
    <citation type="submission" date="2025-09" db="UniProtKB">
        <authorList>
            <consortium name="Ensembl"/>
        </authorList>
    </citation>
    <scope>IDENTIFICATION</scope>
</reference>
<reference evidence="3" key="1">
    <citation type="submission" date="2025-08" db="UniProtKB">
        <authorList>
            <consortium name="Ensembl"/>
        </authorList>
    </citation>
    <scope>IDENTIFICATION</scope>
</reference>
<dbReference type="SUPFAM" id="SSF48726">
    <property type="entry name" value="Immunoglobulin"/>
    <property type="match status" value="4"/>
</dbReference>
<keyword evidence="4" id="KW-1185">Reference proteome</keyword>